<feature type="binding site" evidence="7">
    <location>
        <position position="327"/>
    </location>
    <ligand>
        <name>Zn(2+)</name>
        <dbReference type="ChEBI" id="CHEBI:29105"/>
    </ligand>
</feature>
<name>A0A2M9Q5V3_9BACI</name>
<feature type="binding site" evidence="7">
    <location>
        <position position="92"/>
    </location>
    <ligand>
        <name>4-imidazolone-5-propanoate</name>
        <dbReference type="ChEBI" id="CHEBI:77893"/>
    </ligand>
</feature>
<feature type="binding site" evidence="7">
    <location>
        <position position="83"/>
    </location>
    <ligand>
        <name>Fe(3+)</name>
        <dbReference type="ChEBI" id="CHEBI:29034"/>
    </ligand>
</feature>
<dbReference type="InterPro" id="IPR005920">
    <property type="entry name" value="HutI"/>
</dbReference>
<dbReference type="GO" id="GO:0019557">
    <property type="term" value="P:L-histidine catabolic process to glutamate and formate"/>
    <property type="evidence" value="ECO:0007669"/>
    <property type="project" value="UniProtKB-UniPathway"/>
</dbReference>
<organism evidence="9 10">
    <name type="scientific">Lysinibacillus xylanilyticus</name>
    <dbReference type="NCBI Taxonomy" id="582475"/>
    <lineage>
        <taxon>Bacteria</taxon>
        <taxon>Bacillati</taxon>
        <taxon>Bacillota</taxon>
        <taxon>Bacilli</taxon>
        <taxon>Bacillales</taxon>
        <taxon>Bacillaceae</taxon>
        <taxon>Lysinibacillus</taxon>
    </lineage>
</organism>
<evidence type="ECO:0000256" key="4">
    <source>
        <dbReference type="ARBA" id="ARBA00022808"/>
    </source>
</evidence>
<evidence type="ECO:0000256" key="1">
    <source>
        <dbReference type="ARBA" id="ARBA00012864"/>
    </source>
</evidence>
<dbReference type="STRING" id="582475.ACZ11_02670"/>
<reference evidence="9 10" key="1">
    <citation type="submission" date="2017-11" db="EMBL/GenBank/DDBJ databases">
        <title>Bacterial isolate from king chilli rhizosphere.</title>
        <authorList>
            <person name="Takhelmayum P."/>
            <person name="Sarangthem I."/>
        </authorList>
    </citation>
    <scope>NUCLEOTIDE SEQUENCE [LARGE SCALE GENOMIC DNA]</scope>
    <source>
        <strain evidence="10">t26</strain>
    </source>
</reference>
<feature type="binding site" evidence="7">
    <location>
        <position position="85"/>
    </location>
    <ligand>
        <name>Fe(3+)</name>
        <dbReference type="ChEBI" id="CHEBI:29034"/>
    </ligand>
</feature>
<comment type="pathway">
    <text evidence="7">Amino-acid degradation; L-histidine degradation into L-glutamate; N-formimidoyl-L-glutamate from L-histidine: step 3/3.</text>
</comment>
<feature type="binding site" evidence="7">
    <location>
        <position position="253"/>
    </location>
    <ligand>
        <name>Zn(2+)</name>
        <dbReference type="ChEBI" id="CHEBI:29105"/>
    </ligand>
</feature>
<evidence type="ECO:0000256" key="2">
    <source>
        <dbReference type="ARBA" id="ARBA00022723"/>
    </source>
</evidence>
<dbReference type="GO" id="GO:0019556">
    <property type="term" value="P:L-histidine catabolic process to glutamate and formamide"/>
    <property type="evidence" value="ECO:0007669"/>
    <property type="project" value="UniProtKB-UniRule"/>
</dbReference>
<dbReference type="SUPFAM" id="SSF51556">
    <property type="entry name" value="Metallo-dependent hydrolases"/>
    <property type="match status" value="1"/>
</dbReference>
<keyword evidence="5 7" id="KW-0862">Zinc</keyword>
<feature type="binding site" evidence="7">
    <location>
        <position position="155"/>
    </location>
    <ligand>
        <name>N-formimidoyl-L-glutamate</name>
        <dbReference type="ChEBI" id="CHEBI:58928"/>
    </ligand>
</feature>
<dbReference type="CDD" id="cd01296">
    <property type="entry name" value="Imidazolone-5PH"/>
    <property type="match status" value="1"/>
</dbReference>
<evidence type="ECO:0000256" key="6">
    <source>
        <dbReference type="ARBA" id="ARBA00023004"/>
    </source>
</evidence>
<comment type="catalytic activity">
    <reaction evidence="7">
        <text>4-imidazolone-5-propanoate + H2O = N-formimidoyl-L-glutamate</text>
        <dbReference type="Rhea" id="RHEA:23660"/>
        <dbReference type="ChEBI" id="CHEBI:15377"/>
        <dbReference type="ChEBI" id="CHEBI:58928"/>
        <dbReference type="ChEBI" id="CHEBI:77893"/>
        <dbReference type="EC" id="3.5.2.7"/>
    </reaction>
</comment>
<comment type="subcellular location">
    <subcellularLocation>
        <location evidence="7">Cytoplasm</location>
    </subcellularLocation>
</comment>
<feature type="domain" description="Amidohydrolase-related" evidence="8">
    <location>
        <begin position="74"/>
        <end position="415"/>
    </location>
</feature>
<dbReference type="PANTHER" id="PTHR42752">
    <property type="entry name" value="IMIDAZOLONEPROPIONASE"/>
    <property type="match status" value="1"/>
</dbReference>
<dbReference type="AlphaFoldDB" id="A0A2M9Q5V3"/>
<comment type="caution">
    <text evidence="9">The sequence shown here is derived from an EMBL/GenBank/DDBJ whole genome shotgun (WGS) entry which is preliminary data.</text>
</comment>
<comment type="function">
    <text evidence="7">Catalyzes the hydrolytic cleavage of the carbon-nitrogen bond in imidazolone-5-propanoate to yield N-formimidoyl-L-glutamate. It is the third step in the universal histidine degradation pathway.</text>
</comment>
<evidence type="ECO:0000256" key="3">
    <source>
        <dbReference type="ARBA" id="ARBA00022801"/>
    </source>
</evidence>
<evidence type="ECO:0000313" key="9">
    <source>
        <dbReference type="EMBL" id="PJO43461.1"/>
    </source>
</evidence>
<dbReference type="GO" id="GO:0008270">
    <property type="term" value="F:zinc ion binding"/>
    <property type="evidence" value="ECO:0007669"/>
    <property type="project" value="UniProtKB-UniRule"/>
</dbReference>
<feature type="binding site" evidence="7">
    <location>
        <position position="85"/>
    </location>
    <ligand>
        <name>Zn(2+)</name>
        <dbReference type="ChEBI" id="CHEBI:29105"/>
    </ligand>
</feature>
<protein>
    <recommendedName>
        <fullName evidence="1 7">Imidazolonepropionase</fullName>
        <ecNumber evidence="1 7">3.5.2.7</ecNumber>
    </recommendedName>
    <alternativeName>
        <fullName evidence="7">Imidazolone-5-propionate hydrolase</fullName>
    </alternativeName>
</protein>
<dbReference type="GO" id="GO:0005737">
    <property type="term" value="C:cytoplasm"/>
    <property type="evidence" value="ECO:0007669"/>
    <property type="project" value="UniProtKB-SubCell"/>
</dbReference>
<evidence type="ECO:0000313" key="10">
    <source>
        <dbReference type="Proteomes" id="UP000232101"/>
    </source>
</evidence>
<feature type="binding site" evidence="7">
    <location>
        <position position="83"/>
    </location>
    <ligand>
        <name>Zn(2+)</name>
        <dbReference type="ChEBI" id="CHEBI:29105"/>
    </ligand>
</feature>
<keyword evidence="4 7" id="KW-0369">Histidine metabolism</keyword>
<feature type="binding site" evidence="7">
    <location>
        <position position="327"/>
    </location>
    <ligand>
        <name>Fe(3+)</name>
        <dbReference type="ChEBI" id="CHEBI:29034"/>
    </ligand>
</feature>
<keyword evidence="6 7" id="KW-0408">Iron</keyword>
<dbReference type="Gene3D" id="3.20.20.140">
    <property type="entry name" value="Metal-dependent hydrolases"/>
    <property type="match status" value="1"/>
</dbReference>
<dbReference type="Pfam" id="PF01979">
    <property type="entry name" value="Amidohydro_1"/>
    <property type="match status" value="1"/>
</dbReference>
<dbReference type="FunFam" id="3.20.20.140:FF:000007">
    <property type="entry name" value="Imidazolonepropionase"/>
    <property type="match status" value="1"/>
</dbReference>
<dbReference type="RefSeq" id="WP_100543308.1">
    <property type="nucleotide sequence ID" value="NZ_CP158849.1"/>
</dbReference>
<feature type="binding site" evidence="7">
    <location>
        <position position="253"/>
    </location>
    <ligand>
        <name>Fe(3+)</name>
        <dbReference type="ChEBI" id="CHEBI:29034"/>
    </ligand>
</feature>
<gene>
    <name evidence="7" type="primary">hutI</name>
    <name evidence="9" type="ORF">CWD94_12180</name>
</gene>
<feature type="binding site" evidence="7">
    <location>
        <position position="256"/>
    </location>
    <ligand>
        <name>4-imidazolone-5-propanoate</name>
        <dbReference type="ChEBI" id="CHEBI:77893"/>
    </ligand>
</feature>
<keyword evidence="7" id="KW-0963">Cytoplasm</keyword>
<dbReference type="InterPro" id="IPR006680">
    <property type="entry name" value="Amidohydro-rel"/>
</dbReference>
<feature type="binding site" evidence="7">
    <location>
        <position position="332"/>
    </location>
    <ligand>
        <name>4-imidazolone-5-propanoate</name>
        <dbReference type="ChEBI" id="CHEBI:77893"/>
    </ligand>
</feature>
<comment type="cofactor">
    <cofactor evidence="7">
        <name>Zn(2+)</name>
        <dbReference type="ChEBI" id="CHEBI:29105"/>
    </cofactor>
    <cofactor evidence="7">
        <name>Fe(3+)</name>
        <dbReference type="ChEBI" id="CHEBI:29034"/>
    </cofactor>
    <text evidence="7">Binds 1 zinc or iron ion per subunit.</text>
</comment>
<feature type="binding site" evidence="7">
    <location>
        <position position="188"/>
    </location>
    <ligand>
        <name>4-imidazolone-5-propanoate</name>
        <dbReference type="ChEBI" id="CHEBI:77893"/>
    </ligand>
</feature>
<dbReference type="EMBL" id="PHQY01000605">
    <property type="protein sequence ID" value="PJO43461.1"/>
    <property type="molecule type" value="Genomic_DNA"/>
</dbReference>
<dbReference type="InterPro" id="IPR011059">
    <property type="entry name" value="Metal-dep_hydrolase_composite"/>
</dbReference>
<dbReference type="SUPFAM" id="SSF51338">
    <property type="entry name" value="Composite domain of metallo-dependent hydrolases"/>
    <property type="match status" value="1"/>
</dbReference>
<dbReference type="GO" id="GO:0005506">
    <property type="term" value="F:iron ion binding"/>
    <property type="evidence" value="ECO:0007669"/>
    <property type="project" value="UniProtKB-UniRule"/>
</dbReference>
<accession>A0A2M9Q5V3</accession>
<dbReference type="InterPro" id="IPR032466">
    <property type="entry name" value="Metal_Hydrolase"/>
</dbReference>
<dbReference type="UniPathway" id="UPA00379">
    <property type="reaction ID" value="UER00551"/>
</dbReference>
<keyword evidence="2 7" id="KW-0479">Metal-binding</keyword>
<feature type="binding site" evidence="7">
    <location>
        <position position="331"/>
    </location>
    <ligand>
        <name>N-formimidoyl-L-glutamate</name>
        <dbReference type="ChEBI" id="CHEBI:58928"/>
    </ligand>
</feature>
<feature type="binding site" evidence="7">
    <location>
        <position position="329"/>
    </location>
    <ligand>
        <name>N-formimidoyl-L-glutamate</name>
        <dbReference type="ChEBI" id="CHEBI:58928"/>
    </ligand>
</feature>
<dbReference type="NCBIfam" id="TIGR01224">
    <property type="entry name" value="hutI"/>
    <property type="match status" value="1"/>
</dbReference>
<keyword evidence="3 7" id="KW-0378">Hydrolase</keyword>
<proteinExistence type="inferred from homology"/>
<dbReference type="Proteomes" id="UP000232101">
    <property type="component" value="Unassembled WGS sequence"/>
</dbReference>
<feature type="binding site" evidence="7">
    <location>
        <position position="155"/>
    </location>
    <ligand>
        <name>4-imidazolone-5-propanoate</name>
        <dbReference type="ChEBI" id="CHEBI:77893"/>
    </ligand>
</feature>
<dbReference type="Gene3D" id="2.30.40.10">
    <property type="entry name" value="Urease, subunit C, domain 1"/>
    <property type="match status" value="1"/>
</dbReference>
<evidence type="ECO:0000256" key="7">
    <source>
        <dbReference type="HAMAP-Rule" id="MF_00372"/>
    </source>
</evidence>
<dbReference type="PANTHER" id="PTHR42752:SF1">
    <property type="entry name" value="IMIDAZOLONEPROPIONASE-RELATED"/>
    <property type="match status" value="1"/>
</dbReference>
<dbReference type="GO" id="GO:0050480">
    <property type="term" value="F:imidazolonepropionase activity"/>
    <property type="evidence" value="ECO:0007669"/>
    <property type="project" value="UniProtKB-UniRule"/>
</dbReference>
<comment type="similarity">
    <text evidence="7">Belongs to the metallo-dependent hydrolases superfamily. HutI family.</text>
</comment>
<sequence length="428" mass="46456">MTILIKNANEVITLKSAVQGPRTKGQMGDVAVVENGSVLMEGNSIIAVGSIAQLEADFPDLVKVAEVIDASGKIVMPGLVDCHTHLVHGGTREQEFNMRLNGATYMEIMNAGGGIHATTKRTRETSFGDLYRKTMNHLDVFLKHGVTTVEAKSGYGLDWETEKKQLEVAKELQATHNIDVVSTFMGAHAVPRDYKGREDEFVDVVIHDMLPKVAEQNLAEFNDVFCEKGVFTPEQSRRILEAGKALGLTPKIHADEIEPYKGAELAAEVGAISAEHLLVASDEGIQKMAEAGTIAVLLPGTAFFLRAPFARGRLMIDEGVPVAISTDFNPGSSPTLSLPFIMNLACMHMGMTLEEVLTATTINAAYALNRGHQIGSLEAGKQADVIILDVANYKQLQYFYGMNHTNTVIKNGRVVVQDGILLKNQLVN</sequence>
<evidence type="ECO:0000259" key="8">
    <source>
        <dbReference type="Pfam" id="PF01979"/>
    </source>
</evidence>
<evidence type="ECO:0000256" key="5">
    <source>
        <dbReference type="ARBA" id="ARBA00022833"/>
    </source>
</evidence>
<dbReference type="EC" id="3.5.2.7" evidence="1 7"/>
<dbReference type="HAMAP" id="MF_00372">
    <property type="entry name" value="HutI"/>
    <property type="match status" value="1"/>
</dbReference>